<evidence type="ECO:0000256" key="6">
    <source>
        <dbReference type="ARBA" id="ARBA00038447"/>
    </source>
</evidence>
<dbReference type="AlphaFoldDB" id="A0A0F4ZHI9"/>
<keyword evidence="3" id="KW-0238">DNA-binding</keyword>
<organism evidence="8 9">
    <name type="scientific">Thielaviopsis punctulata</name>
    <dbReference type="NCBI Taxonomy" id="72032"/>
    <lineage>
        <taxon>Eukaryota</taxon>
        <taxon>Fungi</taxon>
        <taxon>Dikarya</taxon>
        <taxon>Ascomycota</taxon>
        <taxon>Pezizomycotina</taxon>
        <taxon>Sordariomycetes</taxon>
        <taxon>Hypocreomycetidae</taxon>
        <taxon>Microascales</taxon>
        <taxon>Ceratocystidaceae</taxon>
        <taxon>Thielaviopsis</taxon>
    </lineage>
</organism>
<dbReference type="GO" id="GO:0006260">
    <property type="term" value="P:DNA replication"/>
    <property type="evidence" value="ECO:0007669"/>
    <property type="project" value="UniProtKB-KW"/>
</dbReference>
<name>A0A0F4ZHI9_9PEZI</name>
<evidence type="ECO:0000313" key="9">
    <source>
        <dbReference type="Proteomes" id="UP000033483"/>
    </source>
</evidence>
<dbReference type="InterPro" id="IPR018607">
    <property type="entry name" value="Ctf8"/>
</dbReference>
<comment type="caution">
    <text evidence="8">The sequence shown here is derived from an EMBL/GenBank/DDBJ whole genome shotgun (WGS) entry which is preliminary data.</text>
</comment>
<protein>
    <recommendedName>
        <fullName evidence="10">Chromosome transmission fidelity protein 8</fullName>
    </recommendedName>
</protein>
<dbReference type="GO" id="GO:0007064">
    <property type="term" value="P:mitotic sister chromatid cohesion"/>
    <property type="evidence" value="ECO:0007669"/>
    <property type="project" value="InterPro"/>
</dbReference>
<reference evidence="8 9" key="1">
    <citation type="submission" date="2015-03" db="EMBL/GenBank/DDBJ databases">
        <authorList>
            <person name="Radwan O."/>
            <person name="Al-Naeli F.A."/>
            <person name="Rendon G.A."/>
            <person name="Fields C."/>
        </authorList>
    </citation>
    <scope>NUCLEOTIDE SEQUENCE [LARGE SCALE GENOMIC DNA]</scope>
    <source>
        <strain evidence="8">CR-DP1</strain>
    </source>
</reference>
<dbReference type="Proteomes" id="UP000033483">
    <property type="component" value="Unassembled WGS sequence"/>
</dbReference>
<evidence type="ECO:0000256" key="5">
    <source>
        <dbReference type="ARBA" id="ARBA00023306"/>
    </source>
</evidence>
<dbReference type="GO" id="GO:0031390">
    <property type="term" value="C:Ctf18 RFC-like complex"/>
    <property type="evidence" value="ECO:0007669"/>
    <property type="project" value="InterPro"/>
</dbReference>
<dbReference type="GO" id="GO:0003677">
    <property type="term" value="F:DNA binding"/>
    <property type="evidence" value="ECO:0007669"/>
    <property type="project" value="UniProtKB-KW"/>
</dbReference>
<evidence type="ECO:0000313" key="8">
    <source>
        <dbReference type="EMBL" id="KKA29343.1"/>
    </source>
</evidence>
<evidence type="ECO:0000256" key="7">
    <source>
        <dbReference type="SAM" id="MobiDB-lite"/>
    </source>
</evidence>
<dbReference type="EMBL" id="LAEV01000882">
    <property type="protein sequence ID" value="KKA29343.1"/>
    <property type="molecule type" value="Genomic_DNA"/>
</dbReference>
<evidence type="ECO:0000256" key="2">
    <source>
        <dbReference type="ARBA" id="ARBA00022705"/>
    </source>
</evidence>
<evidence type="ECO:0000256" key="3">
    <source>
        <dbReference type="ARBA" id="ARBA00023125"/>
    </source>
</evidence>
<keyword evidence="9" id="KW-1185">Reference proteome</keyword>
<keyword evidence="5" id="KW-0131">Cell cycle</keyword>
<gene>
    <name evidence="8" type="ORF">TD95_001960</name>
</gene>
<dbReference type="OrthoDB" id="121932at2759"/>
<feature type="region of interest" description="Disordered" evidence="7">
    <location>
        <begin position="1"/>
        <end position="22"/>
    </location>
</feature>
<keyword evidence="4" id="KW-0539">Nucleus</keyword>
<comment type="subcellular location">
    <subcellularLocation>
        <location evidence="1">Nucleus</location>
    </subcellularLocation>
</comment>
<evidence type="ECO:0008006" key="10">
    <source>
        <dbReference type="Google" id="ProtNLM"/>
    </source>
</evidence>
<dbReference type="PANTHER" id="PTHR28605">
    <property type="entry name" value="CTF8, CHROMOSOME TRANSMISSION FIDELITY FACTOR 8 HOMOLOG (S. CEREVISIAE)"/>
    <property type="match status" value="1"/>
</dbReference>
<sequence length="150" mass="16492">MAPESVKVYPPNPQRSCASNPLPSTIQTPSGLAIIELQGTIAHTDELQAALHNESNSTLSLPVGHITFPNYNPDFQEEGSTAWMKKVYMFVGGHQRLRGEVKKLPQPVAIVRKRQAENEQSTGPEILDIAEIIKYKIVFSSRPEPVSSAT</sequence>
<evidence type="ECO:0000256" key="4">
    <source>
        <dbReference type="ARBA" id="ARBA00023242"/>
    </source>
</evidence>
<keyword evidence="2" id="KW-0235">DNA replication</keyword>
<dbReference type="Pfam" id="PF09696">
    <property type="entry name" value="Ctf8"/>
    <property type="match status" value="1"/>
</dbReference>
<accession>A0A0F4ZHI9</accession>
<evidence type="ECO:0000256" key="1">
    <source>
        <dbReference type="ARBA" id="ARBA00004123"/>
    </source>
</evidence>
<proteinExistence type="inferred from homology"/>
<dbReference type="PANTHER" id="PTHR28605:SF1">
    <property type="entry name" value="CHROMOSOME TRANSMISSION FIDELITY FACTOR 8"/>
    <property type="match status" value="1"/>
</dbReference>
<comment type="similarity">
    <text evidence="6">Belongs to the CTF8 family.</text>
</comment>